<comment type="caution">
    <text evidence="2">The sequence shown here is derived from an EMBL/GenBank/DDBJ whole genome shotgun (WGS) entry which is preliminary data.</text>
</comment>
<name>A0ABR8A4C7_9CYAN</name>
<evidence type="ECO:0000313" key="3">
    <source>
        <dbReference type="Proteomes" id="UP000658514"/>
    </source>
</evidence>
<feature type="coiled-coil region" evidence="1">
    <location>
        <begin position="114"/>
        <end position="180"/>
    </location>
</feature>
<proteinExistence type="predicted"/>
<keyword evidence="1" id="KW-0175">Coiled coil</keyword>
<protein>
    <submittedName>
        <fullName evidence="2">Uncharacterized protein</fullName>
    </submittedName>
</protein>
<gene>
    <name evidence="2" type="ORF">H6G24_04810</name>
</gene>
<dbReference type="EMBL" id="JACJQH010000005">
    <property type="protein sequence ID" value="MBD2194817.1"/>
    <property type="molecule type" value="Genomic_DNA"/>
</dbReference>
<dbReference type="Proteomes" id="UP000658514">
    <property type="component" value="Unassembled WGS sequence"/>
</dbReference>
<feature type="coiled-coil region" evidence="1">
    <location>
        <begin position="46"/>
        <end position="80"/>
    </location>
</feature>
<evidence type="ECO:0000256" key="1">
    <source>
        <dbReference type="SAM" id="Coils"/>
    </source>
</evidence>
<keyword evidence="3" id="KW-1185">Reference proteome</keyword>
<organism evidence="2 3">
    <name type="scientific">Calothrix parietina FACHB-288</name>
    <dbReference type="NCBI Taxonomy" id="2692896"/>
    <lineage>
        <taxon>Bacteria</taxon>
        <taxon>Bacillati</taxon>
        <taxon>Cyanobacteriota</taxon>
        <taxon>Cyanophyceae</taxon>
        <taxon>Nostocales</taxon>
        <taxon>Calotrichaceae</taxon>
        <taxon>Calothrix</taxon>
    </lineage>
</organism>
<accession>A0ABR8A4C7</accession>
<evidence type="ECO:0000313" key="2">
    <source>
        <dbReference type="EMBL" id="MBD2194817.1"/>
    </source>
</evidence>
<dbReference type="RefSeq" id="WP_190550077.1">
    <property type="nucleotide sequence ID" value="NZ_CAWPNO010000084.1"/>
</dbReference>
<sequence>MAQQTTSPSPTDRVQAAHANVVFLTSVLSELRLQIEDERANVPGSEDVIKADILKAEMQLEKVENKINREKQECKQRKHEIDEWKRWYSSIAQIEKSQEREKLDFEINWRSQSIAEGEAKISQLEQEKLAAITNLEKSKIQLEAFREGVYNNPIESDPRLIEAELALQAAQDELKAAQAEEIAKAL</sequence>
<reference evidence="2 3" key="1">
    <citation type="journal article" date="2020" name="ISME J.">
        <title>Comparative genomics reveals insights into cyanobacterial evolution and habitat adaptation.</title>
        <authorList>
            <person name="Chen M.Y."/>
            <person name="Teng W.K."/>
            <person name="Zhao L."/>
            <person name="Hu C.X."/>
            <person name="Zhou Y.K."/>
            <person name="Han B.P."/>
            <person name="Song L.R."/>
            <person name="Shu W.S."/>
        </authorList>
    </citation>
    <scope>NUCLEOTIDE SEQUENCE [LARGE SCALE GENOMIC DNA]</scope>
    <source>
        <strain evidence="2 3">FACHB-288</strain>
    </source>
</reference>